<feature type="transmembrane region" description="Helical" evidence="6">
    <location>
        <begin position="93"/>
        <end position="115"/>
    </location>
</feature>
<dbReference type="EMBL" id="AGUD01000298">
    <property type="protein sequence ID" value="EHN09201.1"/>
    <property type="molecule type" value="Genomic_DNA"/>
</dbReference>
<feature type="transmembrane region" description="Helical" evidence="6">
    <location>
        <begin position="467"/>
        <end position="485"/>
    </location>
</feature>
<evidence type="ECO:0000313" key="7">
    <source>
        <dbReference type="EMBL" id="EHN09201.1"/>
    </source>
</evidence>
<accession>H0EAS9</accession>
<feature type="transmembrane region" description="Helical" evidence="6">
    <location>
        <begin position="410"/>
        <end position="432"/>
    </location>
</feature>
<feature type="transmembrane region" description="Helical" evidence="6">
    <location>
        <begin position="333"/>
        <end position="356"/>
    </location>
</feature>
<feature type="transmembrane region" description="Helical" evidence="6">
    <location>
        <begin position="218"/>
        <end position="235"/>
    </location>
</feature>
<sequence>MAPLIVGQMDNEMCDIGHHDGHMSAIHPSSVPAPVAARWRRRPPELAVAEASRTGLRRHLGRLDLTAIGVGSMVGAGIFVTTGVAAATKAGPAIMLSFVLAGAICMLAALCYSELAAMVPVSGSAYTYTYATLGEVVAFIVGWDLLLEFVVAGSAVAIGWSGMLDATLQDLFGFHLPHAIAAPPSAGGVVNLPAILLLVGLVAVLVRGVRLTAKAAKWLVGVTIGVLVLVVVVGATDVDPGNWTPFTPFGGSGIVSGAALAFFAFLGFDIVATSAEETERPQRDVPFGIIASVAIATVLYVAVSGVLTGLAPYTTLNNPAPVATALSAAGSPWITHVILVGSVVALTKGALMIFYGQTRLLFAMSRDRLLPEGLSHTDPRTGTPNRATVVLAILAIAIAGFLSIDTVAELVNVGALFAFSLVAIGVLVLRVLEPDRERPFRTPLVPLVPLLAIGGCVWLATTLAGLTWVRFLVWMAIGLAIYLLYGRSRSTLVARRPVPVPDAPR</sequence>
<comment type="caution">
    <text evidence="7">The sequence shown here is derived from an EMBL/GenBank/DDBJ whole genome shotgun (WGS) entry which is preliminary data.</text>
</comment>
<feature type="transmembrane region" description="Helical" evidence="6">
    <location>
        <begin position="255"/>
        <end position="275"/>
    </location>
</feature>
<protein>
    <submittedName>
        <fullName evidence="7">Amino acid permease</fullName>
    </submittedName>
</protein>
<feature type="transmembrane region" description="Helical" evidence="6">
    <location>
        <begin position="63"/>
        <end position="87"/>
    </location>
</feature>
<feature type="transmembrane region" description="Helical" evidence="6">
    <location>
        <begin position="136"/>
        <end position="160"/>
    </location>
</feature>
<dbReference type="GO" id="GO:0016020">
    <property type="term" value="C:membrane"/>
    <property type="evidence" value="ECO:0007669"/>
    <property type="project" value="UniProtKB-SubCell"/>
</dbReference>
<feature type="transmembrane region" description="Helical" evidence="6">
    <location>
        <begin position="444"/>
        <end position="461"/>
    </location>
</feature>
<feature type="transmembrane region" description="Helical" evidence="6">
    <location>
        <begin position="287"/>
        <end position="313"/>
    </location>
</feature>
<dbReference type="InterPro" id="IPR002293">
    <property type="entry name" value="AA/rel_permease1"/>
</dbReference>
<organism evidence="7 8">
    <name type="scientific">Patulibacter medicamentivorans</name>
    <dbReference type="NCBI Taxonomy" id="1097667"/>
    <lineage>
        <taxon>Bacteria</taxon>
        <taxon>Bacillati</taxon>
        <taxon>Actinomycetota</taxon>
        <taxon>Thermoleophilia</taxon>
        <taxon>Solirubrobacterales</taxon>
        <taxon>Patulibacteraceae</taxon>
        <taxon>Patulibacter</taxon>
    </lineage>
</organism>
<keyword evidence="5 6" id="KW-0472">Membrane</keyword>
<dbReference type="Proteomes" id="UP000005143">
    <property type="component" value="Unassembled WGS sequence"/>
</dbReference>
<evidence type="ECO:0000313" key="8">
    <source>
        <dbReference type="Proteomes" id="UP000005143"/>
    </source>
</evidence>
<dbReference type="PIRSF" id="PIRSF006060">
    <property type="entry name" value="AA_transporter"/>
    <property type="match status" value="1"/>
</dbReference>
<evidence type="ECO:0000256" key="1">
    <source>
        <dbReference type="ARBA" id="ARBA00004141"/>
    </source>
</evidence>
<keyword evidence="3 6" id="KW-0812">Transmembrane</keyword>
<keyword evidence="8" id="KW-1185">Reference proteome</keyword>
<dbReference type="Gene3D" id="1.20.1740.10">
    <property type="entry name" value="Amino acid/polyamine transporter I"/>
    <property type="match status" value="1"/>
</dbReference>
<keyword evidence="2" id="KW-0813">Transport</keyword>
<keyword evidence="4 6" id="KW-1133">Transmembrane helix</keyword>
<reference evidence="7 8" key="1">
    <citation type="journal article" date="2013" name="Biodegradation">
        <title>Quantitative proteomic analysis of ibuprofen-degrading Patulibacter sp. strain I11.</title>
        <authorList>
            <person name="Almeida B."/>
            <person name="Kjeldal H."/>
            <person name="Lolas I."/>
            <person name="Knudsen A.D."/>
            <person name="Carvalho G."/>
            <person name="Nielsen K.L."/>
            <person name="Barreto Crespo M.T."/>
            <person name="Stensballe A."/>
            <person name="Nielsen J.L."/>
        </authorList>
    </citation>
    <scope>NUCLEOTIDE SEQUENCE [LARGE SCALE GENOMIC DNA]</scope>
    <source>
        <strain evidence="7 8">I11</strain>
    </source>
</reference>
<comment type="subcellular location">
    <subcellularLocation>
        <location evidence="1">Membrane</location>
        <topology evidence="1">Multi-pass membrane protein</topology>
    </subcellularLocation>
</comment>
<evidence type="ECO:0000256" key="5">
    <source>
        <dbReference type="ARBA" id="ARBA00023136"/>
    </source>
</evidence>
<gene>
    <name evidence="7" type="ORF">PAI11_39540</name>
</gene>
<proteinExistence type="predicted"/>
<evidence type="ECO:0000256" key="2">
    <source>
        <dbReference type="ARBA" id="ARBA00022448"/>
    </source>
</evidence>
<evidence type="ECO:0000256" key="3">
    <source>
        <dbReference type="ARBA" id="ARBA00022692"/>
    </source>
</evidence>
<dbReference type="PATRIC" id="fig|1097667.3.peg.3918"/>
<dbReference type="Pfam" id="PF13520">
    <property type="entry name" value="AA_permease_2"/>
    <property type="match status" value="1"/>
</dbReference>
<evidence type="ECO:0000256" key="4">
    <source>
        <dbReference type="ARBA" id="ARBA00022989"/>
    </source>
</evidence>
<dbReference type="PANTHER" id="PTHR43243:SF4">
    <property type="entry name" value="CATIONIC AMINO ACID TRANSPORTER 4"/>
    <property type="match status" value="1"/>
</dbReference>
<feature type="transmembrane region" description="Helical" evidence="6">
    <location>
        <begin position="180"/>
        <end position="206"/>
    </location>
</feature>
<feature type="transmembrane region" description="Helical" evidence="6">
    <location>
        <begin position="387"/>
        <end position="404"/>
    </location>
</feature>
<dbReference type="PANTHER" id="PTHR43243">
    <property type="entry name" value="INNER MEMBRANE TRANSPORTER YGJI-RELATED"/>
    <property type="match status" value="1"/>
</dbReference>
<dbReference type="GO" id="GO:0015171">
    <property type="term" value="F:amino acid transmembrane transporter activity"/>
    <property type="evidence" value="ECO:0007669"/>
    <property type="project" value="TreeGrafter"/>
</dbReference>
<dbReference type="AlphaFoldDB" id="H0EAS9"/>
<name>H0EAS9_9ACTN</name>
<evidence type="ECO:0000256" key="6">
    <source>
        <dbReference type="SAM" id="Phobius"/>
    </source>
</evidence>